<dbReference type="InParanoid" id="A0A330LEK5"/>
<dbReference type="RefSeq" id="WP_121989698.1">
    <property type="nucleotide sequence ID" value="NZ_OUNR01000016.1"/>
</dbReference>
<organism evidence="1 2">
    <name type="scientific">Nitrospira lenta</name>
    <dbReference type="NCBI Taxonomy" id="1436998"/>
    <lineage>
        <taxon>Bacteria</taxon>
        <taxon>Pseudomonadati</taxon>
        <taxon>Nitrospirota</taxon>
        <taxon>Nitrospiria</taxon>
        <taxon>Nitrospirales</taxon>
        <taxon>Nitrospiraceae</taxon>
        <taxon>Nitrospira</taxon>
    </lineage>
</organism>
<protein>
    <submittedName>
        <fullName evidence="1">Uncharacterized protein</fullName>
    </submittedName>
</protein>
<evidence type="ECO:0000313" key="1">
    <source>
        <dbReference type="EMBL" id="SPP65410.1"/>
    </source>
</evidence>
<accession>A0A330LEK5</accession>
<evidence type="ECO:0000313" key="2">
    <source>
        <dbReference type="Proteomes" id="UP000248168"/>
    </source>
</evidence>
<name>A0A330LEK5_9BACT</name>
<reference evidence="2" key="1">
    <citation type="submission" date="2018-04" db="EMBL/GenBank/DDBJ databases">
        <authorList>
            <person name="Lucker S."/>
            <person name="Sakoula D."/>
        </authorList>
    </citation>
    <scope>NUCLEOTIDE SEQUENCE [LARGE SCALE GENOMIC DNA]</scope>
</reference>
<keyword evidence="2" id="KW-1185">Reference proteome</keyword>
<sequence length="106" mass="11585">MQSEELLQRAMNTIAQSDPIIKLLQQVKLGKMKPADAGLRAVIEAWLGTYEKVIRTEGLTQAALRRIDPSPRVAVLLEAGVLHVDQPSVRGLEKTFSQALAQAPAE</sequence>
<proteinExistence type="predicted"/>
<dbReference type="OrthoDB" id="9799981at2"/>
<dbReference type="AlphaFoldDB" id="A0A330LEK5"/>
<gene>
    <name evidence="1" type="ORF">NITLEN_30324</name>
</gene>
<dbReference type="EMBL" id="OUNR01000016">
    <property type="protein sequence ID" value="SPP65410.1"/>
    <property type="molecule type" value="Genomic_DNA"/>
</dbReference>
<dbReference type="Proteomes" id="UP000248168">
    <property type="component" value="Unassembled WGS sequence"/>
</dbReference>